<comment type="similarity">
    <text evidence="2">Belongs to the GTR/RAG GTP-binding protein family.</text>
</comment>
<evidence type="ECO:0000256" key="5">
    <source>
        <dbReference type="ARBA" id="ARBA00023134"/>
    </source>
</evidence>
<keyword evidence="4" id="KW-0378">Hydrolase</keyword>
<dbReference type="FunFam" id="3.40.50.300:FF:001086">
    <property type="entry name" value="GTP-binding protein GTR2"/>
    <property type="match status" value="1"/>
</dbReference>
<dbReference type="Gene3D" id="3.40.50.300">
    <property type="entry name" value="P-loop containing nucleotide triphosphate hydrolases"/>
    <property type="match status" value="1"/>
</dbReference>
<comment type="catalytic activity">
    <reaction evidence="7">
        <text>GTP + H2O = GDP + phosphate + H(+)</text>
        <dbReference type="Rhea" id="RHEA:19669"/>
        <dbReference type="ChEBI" id="CHEBI:15377"/>
        <dbReference type="ChEBI" id="CHEBI:15378"/>
        <dbReference type="ChEBI" id="CHEBI:37565"/>
        <dbReference type="ChEBI" id="CHEBI:43474"/>
        <dbReference type="ChEBI" id="CHEBI:58189"/>
    </reaction>
    <physiologicalReaction direction="left-to-right" evidence="7">
        <dbReference type="Rhea" id="RHEA:19670"/>
    </physiologicalReaction>
</comment>
<dbReference type="GO" id="GO:0005634">
    <property type="term" value="C:nucleus"/>
    <property type="evidence" value="ECO:0007669"/>
    <property type="project" value="TreeGrafter"/>
</dbReference>
<dbReference type="GO" id="GO:0009267">
    <property type="term" value="P:cellular response to starvation"/>
    <property type="evidence" value="ECO:0007669"/>
    <property type="project" value="TreeGrafter"/>
</dbReference>
<evidence type="ECO:0000256" key="7">
    <source>
        <dbReference type="ARBA" id="ARBA00049117"/>
    </source>
</evidence>
<protein>
    <submittedName>
        <fullName evidence="8">Ras-like small GTPase</fullName>
    </submittedName>
</protein>
<comment type="caution">
    <text evidence="8">The sequence shown here is derived from an EMBL/GenBank/DDBJ whole genome shotgun (WGS) entry which is preliminary data.</text>
</comment>
<keyword evidence="3" id="KW-0547">Nucleotide-binding</keyword>
<comment type="subcellular location">
    <subcellularLocation>
        <location evidence="1">Endomembrane system</location>
    </subcellularLocation>
</comment>
<dbReference type="GO" id="GO:0010507">
    <property type="term" value="P:negative regulation of autophagy"/>
    <property type="evidence" value="ECO:0007669"/>
    <property type="project" value="TreeGrafter"/>
</dbReference>
<evidence type="ECO:0000256" key="4">
    <source>
        <dbReference type="ARBA" id="ARBA00022801"/>
    </source>
</evidence>
<accession>S9TYU9</accession>
<evidence type="ECO:0000256" key="2">
    <source>
        <dbReference type="ARBA" id="ARBA00007756"/>
    </source>
</evidence>
<keyword evidence="6" id="KW-0472">Membrane</keyword>
<dbReference type="InterPro" id="IPR039400">
    <property type="entry name" value="RagC/D"/>
</dbReference>
<dbReference type="Gene3D" id="3.30.450.190">
    <property type="match status" value="1"/>
</dbReference>
<organism evidence="8 9">
    <name type="scientific">Strigomonas culicis</name>
    <dbReference type="NCBI Taxonomy" id="28005"/>
    <lineage>
        <taxon>Eukaryota</taxon>
        <taxon>Discoba</taxon>
        <taxon>Euglenozoa</taxon>
        <taxon>Kinetoplastea</taxon>
        <taxon>Metakinetoplastina</taxon>
        <taxon>Trypanosomatida</taxon>
        <taxon>Trypanosomatidae</taxon>
        <taxon>Strigomonadinae</taxon>
        <taxon>Strigomonas</taxon>
    </lineage>
</organism>
<dbReference type="GO" id="GO:1904263">
    <property type="term" value="P:positive regulation of TORC1 signaling"/>
    <property type="evidence" value="ECO:0007669"/>
    <property type="project" value="TreeGrafter"/>
</dbReference>
<dbReference type="GO" id="GO:0003924">
    <property type="term" value="F:GTPase activity"/>
    <property type="evidence" value="ECO:0007669"/>
    <property type="project" value="TreeGrafter"/>
</dbReference>
<dbReference type="AlphaFoldDB" id="S9TYU9"/>
<evidence type="ECO:0000313" key="9">
    <source>
        <dbReference type="Proteomes" id="UP000015354"/>
    </source>
</evidence>
<gene>
    <name evidence="8" type="ORF">STCU_07548</name>
</gene>
<reference evidence="8 9" key="1">
    <citation type="journal article" date="2013" name="PLoS ONE">
        <title>Predicting the Proteins of Angomonas deanei, Strigomonas culicis and Their Respective Endosymbionts Reveals New Aspects of the Trypanosomatidae Family.</title>
        <authorList>
            <person name="Motta M.C."/>
            <person name="Martins A.C."/>
            <person name="de Souza S.S."/>
            <person name="Catta-Preta C.M."/>
            <person name="Silva R."/>
            <person name="Klein C.C."/>
            <person name="de Almeida L.G."/>
            <person name="de Lima Cunha O."/>
            <person name="Ciapina L.P."/>
            <person name="Brocchi M."/>
            <person name="Colabardini A.C."/>
            <person name="de Araujo Lima B."/>
            <person name="Machado C.R."/>
            <person name="de Almeida Soares C.M."/>
            <person name="Probst C.M."/>
            <person name="de Menezes C.B."/>
            <person name="Thompson C.E."/>
            <person name="Bartholomeu D.C."/>
            <person name="Gradia D.F."/>
            <person name="Pavoni D.P."/>
            <person name="Grisard E.C."/>
            <person name="Fantinatti-Garboggini F."/>
            <person name="Marchini F.K."/>
            <person name="Rodrigues-Luiz G.F."/>
            <person name="Wagner G."/>
            <person name="Goldman G.H."/>
            <person name="Fietto J.L."/>
            <person name="Elias M.C."/>
            <person name="Goldman M.H."/>
            <person name="Sagot M.F."/>
            <person name="Pereira M."/>
            <person name="Stoco P.H."/>
            <person name="de Mendonca-Neto R.P."/>
            <person name="Teixeira S.M."/>
            <person name="Maciel T.E."/>
            <person name="de Oliveira Mendes T.A."/>
            <person name="Urmenyi T.P."/>
            <person name="de Souza W."/>
            <person name="Schenkman S."/>
            <person name="de Vasconcelos A.T."/>
        </authorList>
    </citation>
    <scope>NUCLEOTIDE SEQUENCE [LARGE SCALE GENOMIC DNA]</scope>
</reference>
<evidence type="ECO:0000256" key="6">
    <source>
        <dbReference type="ARBA" id="ARBA00023136"/>
    </source>
</evidence>
<dbReference type="InterPro" id="IPR027417">
    <property type="entry name" value="P-loop_NTPase"/>
</dbReference>
<evidence type="ECO:0000256" key="3">
    <source>
        <dbReference type="ARBA" id="ARBA00022741"/>
    </source>
</evidence>
<dbReference type="GO" id="GO:0005764">
    <property type="term" value="C:lysosome"/>
    <property type="evidence" value="ECO:0007669"/>
    <property type="project" value="TreeGrafter"/>
</dbReference>
<evidence type="ECO:0000256" key="1">
    <source>
        <dbReference type="ARBA" id="ARBA00004308"/>
    </source>
</evidence>
<dbReference type="EMBL" id="ATMH01007548">
    <property type="protein sequence ID" value="EPY23692.1"/>
    <property type="molecule type" value="Genomic_DNA"/>
</dbReference>
<dbReference type="Proteomes" id="UP000015354">
    <property type="component" value="Unassembled WGS sequence"/>
</dbReference>
<dbReference type="InterPro" id="IPR006762">
    <property type="entry name" value="Gtr1_RagA"/>
</dbReference>
<sequence length="445" mass="50866">MYIRSRMRSLMVCYGGRVVPPTIYVVHIRYVSYVVSYYSFTPFRLSPSLFSLSLSLSLSDPLRVTHPVLRRVFPPFRYQYSRPLLMIGLPKVLLMGLRKSGKSSIQRVVFENMEPHDSVNLPTTVQPEMKRVHSNDFVNFEVWDFPGQNDPFEKNSFNGYEVEQLLENCGAIVFVLDCRELIDDACARLLDTICAAYRVNPQLSVEVFIHKVDALSEDHQADLLAILQRRVEEDARQRLEMRSQLRLNFNLTSIYDHSVFQAFSVVVQKLIQPRLQYINELLEMLNGTCNAVYSYLFLSRSKIYLASAERHRVKSRTYDLCSDAIDVVIKTSDIYTPLAVAAHAARKNRGAADNGSNSGTKAATVSVRTTGDLDDGNGAMVDPTSAEFKRSVIDLNTDECIYVRELPNSLAIVLMIERNKLQYRSMIDHNINIFFKAVQEIFNFH</sequence>
<evidence type="ECO:0000313" key="8">
    <source>
        <dbReference type="EMBL" id="EPY23692.1"/>
    </source>
</evidence>
<dbReference type="SUPFAM" id="SSF52540">
    <property type="entry name" value="P-loop containing nucleoside triphosphate hydrolases"/>
    <property type="match status" value="1"/>
</dbReference>
<dbReference type="OrthoDB" id="26136at2759"/>
<keyword evidence="5" id="KW-0342">GTP-binding</keyword>
<dbReference type="GO" id="GO:0005525">
    <property type="term" value="F:GTP binding"/>
    <property type="evidence" value="ECO:0007669"/>
    <property type="project" value="UniProtKB-KW"/>
</dbReference>
<dbReference type="GO" id="GO:1990131">
    <property type="term" value="C:Gtr1-Gtr2 GTPase complex"/>
    <property type="evidence" value="ECO:0007669"/>
    <property type="project" value="TreeGrafter"/>
</dbReference>
<proteinExistence type="inferred from homology"/>
<dbReference type="GO" id="GO:0012505">
    <property type="term" value="C:endomembrane system"/>
    <property type="evidence" value="ECO:0007669"/>
    <property type="project" value="UniProtKB-SubCell"/>
</dbReference>
<dbReference type="Pfam" id="PF04670">
    <property type="entry name" value="Gtr1_RagA"/>
    <property type="match status" value="1"/>
</dbReference>
<name>S9TYU9_9TRYP</name>
<keyword evidence="9" id="KW-1185">Reference proteome</keyword>
<dbReference type="PANTHER" id="PTHR11259:SF2">
    <property type="entry name" value="GH16429P"/>
    <property type="match status" value="1"/>
</dbReference>
<dbReference type="PANTHER" id="PTHR11259">
    <property type="entry name" value="RAS-RELATED GTP BINDING RAG/GTR YEAST"/>
    <property type="match status" value="1"/>
</dbReference>
<dbReference type="CDD" id="cd11385">
    <property type="entry name" value="RagC_like"/>
    <property type="match status" value="1"/>
</dbReference>